<keyword evidence="2" id="KW-0689">Ribosomal protein</keyword>
<evidence type="ECO:0000256" key="1">
    <source>
        <dbReference type="ARBA" id="ARBA00011082"/>
    </source>
</evidence>
<comment type="similarity">
    <text evidence="1">Belongs to the eukaryotic ribosomal protein eL19 family.</text>
</comment>
<accession>A0A1A6GMD5</accession>
<evidence type="ECO:0000313" key="6">
    <source>
        <dbReference type="Proteomes" id="UP000092124"/>
    </source>
</evidence>
<dbReference type="InterPro" id="IPR015972">
    <property type="entry name" value="Ribosomal_eL19_dom1"/>
</dbReference>
<keyword evidence="3" id="KW-0687">Ribonucleoprotein</keyword>
<dbReference type="OrthoDB" id="5407653at2759"/>
<proteinExistence type="inferred from homology"/>
<dbReference type="InterPro" id="IPR057259">
    <property type="entry name" value="Ribosomal_L19e"/>
</dbReference>
<comment type="caution">
    <text evidence="5">The sequence shown here is derived from an EMBL/GenBank/DDBJ whole genome shotgun (WGS) entry which is preliminary data.</text>
</comment>
<dbReference type="Proteomes" id="UP000092124">
    <property type="component" value="Unassembled WGS sequence"/>
</dbReference>
<keyword evidence="6" id="KW-1185">Reference proteome</keyword>
<dbReference type="GO" id="GO:0006412">
    <property type="term" value="P:translation"/>
    <property type="evidence" value="ECO:0007669"/>
    <property type="project" value="InterPro"/>
</dbReference>
<protein>
    <recommendedName>
        <fullName evidence="4">Ribosomal protein L19e N-terminal domain-containing protein</fullName>
    </recommendedName>
</protein>
<dbReference type="EMBL" id="LZPO01087159">
    <property type="protein sequence ID" value="OBS67024.1"/>
    <property type="molecule type" value="Genomic_DNA"/>
</dbReference>
<feature type="domain" description="Ribosomal protein L19e N-terminal" evidence="4">
    <location>
        <begin position="78"/>
        <end position="113"/>
    </location>
</feature>
<gene>
    <name evidence="5" type="ORF">A6R68_04437</name>
</gene>
<dbReference type="Pfam" id="PF01280">
    <property type="entry name" value="Ribosomal_L19e"/>
    <property type="match status" value="1"/>
</dbReference>
<evidence type="ECO:0000256" key="3">
    <source>
        <dbReference type="ARBA" id="ARBA00023274"/>
    </source>
</evidence>
<dbReference type="STRING" id="56216.A0A1A6GMD5"/>
<reference evidence="5 6" key="1">
    <citation type="submission" date="2016-06" db="EMBL/GenBank/DDBJ databases">
        <title>The Draft Genome Sequence and Annotation of the Desert Woodrat Neotoma lepida.</title>
        <authorList>
            <person name="Campbell M."/>
            <person name="Oakeson K.F."/>
            <person name="Yandell M."/>
            <person name="Halpert J.R."/>
            <person name="Dearing D."/>
        </authorList>
    </citation>
    <scope>NUCLEOTIDE SEQUENCE [LARGE SCALE GENOMIC DNA]</scope>
    <source>
        <strain evidence="5">417</strain>
        <tissue evidence="5">Liver</tissue>
    </source>
</reference>
<evidence type="ECO:0000313" key="5">
    <source>
        <dbReference type="EMBL" id="OBS67024.1"/>
    </source>
</evidence>
<dbReference type="GO" id="GO:0003723">
    <property type="term" value="F:RNA binding"/>
    <property type="evidence" value="ECO:0007669"/>
    <property type="project" value="InterPro"/>
</dbReference>
<dbReference type="GO" id="GO:0022625">
    <property type="term" value="C:cytosolic large ribosomal subunit"/>
    <property type="evidence" value="ECO:0007669"/>
    <property type="project" value="InterPro"/>
</dbReference>
<dbReference type="FunFam" id="1.10.1650.10:FF:000001">
    <property type="entry name" value="Ribosomal protein L19"/>
    <property type="match status" value="1"/>
</dbReference>
<dbReference type="AlphaFoldDB" id="A0A1A6GMD5"/>
<sequence length="119" mass="13640">MGLNQDYFQLKGFELDKDEDYTKHGVVTEYIQPECYLSLHCTYLFNTFGPAKKSGQSGDLVQKQKVGMKSNVVHHRGKKVWLDPNEANEISNANFRQQIQKLTKDGLIIQKPVTVHSWA</sequence>
<name>A0A1A6GMD5_NEOLE</name>
<dbReference type="InterPro" id="IPR039547">
    <property type="entry name" value="Ribosomal_eL19"/>
</dbReference>
<evidence type="ECO:0000256" key="2">
    <source>
        <dbReference type="ARBA" id="ARBA00022980"/>
    </source>
</evidence>
<organism evidence="5 6">
    <name type="scientific">Neotoma lepida</name>
    <name type="common">Desert woodrat</name>
    <dbReference type="NCBI Taxonomy" id="56216"/>
    <lineage>
        <taxon>Eukaryota</taxon>
        <taxon>Metazoa</taxon>
        <taxon>Chordata</taxon>
        <taxon>Craniata</taxon>
        <taxon>Vertebrata</taxon>
        <taxon>Euteleostomi</taxon>
        <taxon>Mammalia</taxon>
        <taxon>Eutheria</taxon>
        <taxon>Euarchontoglires</taxon>
        <taxon>Glires</taxon>
        <taxon>Rodentia</taxon>
        <taxon>Myomorpha</taxon>
        <taxon>Muroidea</taxon>
        <taxon>Cricetidae</taxon>
        <taxon>Neotominae</taxon>
        <taxon>Neotoma</taxon>
    </lineage>
</organism>
<evidence type="ECO:0000259" key="4">
    <source>
        <dbReference type="Pfam" id="PF01280"/>
    </source>
</evidence>
<dbReference type="SUPFAM" id="SSF48140">
    <property type="entry name" value="Ribosomal protein L19 (L19e)"/>
    <property type="match status" value="1"/>
</dbReference>
<dbReference type="InterPro" id="IPR035970">
    <property type="entry name" value="60S_ribosomal_eL19_sf"/>
</dbReference>
<dbReference type="Gene3D" id="1.10.1650.10">
    <property type="match status" value="1"/>
</dbReference>
<dbReference type="PANTHER" id="PTHR10722">
    <property type="entry name" value="60S RIBOSOMAL PROTEIN L19"/>
    <property type="match status" value="1"/>
</dbReference>
<dbReference type="GO" id="GO:0003735">
    <property type="term" value="F:structural constituent of ribosome"/>
    <property type="evidence" value="ECO:0007669"/>
    <property type="project" value="InterPro"/>
</dbReference>